<dbReference type="AlphaFoldDB" id="A0A0A1YL58"/>
<evidence type="ECO:0000256" key="11">
    <source>
        <dbReference type="HAMAP-Rule" id="MF_00042"/>
    </source>
</evidence>
<dbReference type="GO" id="GO:0005737">
    <property type="term" value="C:cytoplasm"/>
    <property type="evidence" value="ECO:0007669"/>
    <property type="project" value="UniProtKB-SubCell"/>
</dbReference>
<evidence type="ECO:0000256" key="6">
    <source>
        <dbReference type="ARBA" id="ARBA00022722"/>
    </source>
</evidence>
<organism evidence="13 14">
    <name type="scientific">Pseudomonas taeanensis MS-3</name>
    <dbReference type="NCBI Taxonomy" id="1395571"/>
    <lineage>
        <taxon>Bacteria</taxon>
        <taxon>Pseudomonadati</taxon>
        <taxon>Pseudomonadota</taxon>
        <taxon>Gammaproteobacteria</taxon>
        <taxon>Pseudomonadales</taxon>
        <taxon>Pseudomonadaceae</taxon>
        <taxon>Pseudomonas</taxon>
    </lineage>
</organism>
<sequence length="150" mass="16862">MSDQIEIYTDGACKGNPGVGGWGALLIFKGVKKELWGGEADTTNNRMELTAAIRALAELKRACDVLLVTDSQYVMQGIQDWMPNWKKRGWKTAAKQPVKNADLWQQLDEQVNRHTVTWKWVRGHTGHPGNEHADQLANRGVDEVRAMKHA</sequence>
<dbReference type="OrthoDB" id="7845843at2"/>
<dbReference type="eggNOG" id="COG0328">
    <property type="taxonomic scope" value="Bacteria"/>
</dbReference>
<accession>A0A0A1YL58</accession>
<dbReference type="GO" id="GO:0004523">
    <property type="term" value="F:RNA-DNA hybrid ribonuclease activity"/>
    <property type="evidence" value="ECO:0007669"/>
    <property type="project" value="UniProtKB-UniRule"/>
</dbReference>
<evidence type="ECO:0000313" key="14">
    <source>
        <dbReference type="Proteomes" id="UP000030063"/>
    </source>
</evidence>
<dbReference type="InterPro" id="IPR036397">
    <property type="entry name" value="RNaseH_sf"/>
</dbReference>
<protein>
    <recommendedName>
        <fullName evidence="5 11">Ribonuclease H</fullName>
        <shortName evidence="11">RNase H</shortName>
        <ecNumber evidence="5 11">3.1.26.4</ecNumber>
    </recommendedName>
</protein>
<dbReference type="PANTHER" id="PTHR10642">
    <property type="entry name" value="RIBONUCLEASE H1"/>
    <property type="match status" value="1"/>
</dbReference>
<comment type="subcellular location">
    <subcellularLocation>
        <location evidence="11">Cytoplasm</location>
    </subcellularLocation>
</comment>
<dbReference type="Proteomes" id="UP000030063">
    <property type="component" value="Unassembled WGS sequence"/>
</dbReference>
<comment type="similarity">
    <text evidence="3 11">Belongs to the RNase H family.</text>
</comment>
<keyword evidence="6 11" id="KW-0540">Nuclease</keyword>
<comment type="subunit">
    <text evidence="4 11">Monomer.</text>
</comment>
<evidence type="ECO:0000256" key="3">
    <source>
        <dbReference type="ARBA" id="ARBA00005300"/>
    </source>
</evidence>
<comment type="cofactor">
    <cofactor evidence="11">
        <name>Mg(2+)</name>
        <dbReference type="ChEBI" id="CHEBI:18420"/>
    </cofactor>
    <text evidence="11">Binds 1 Mg(2+) ion per subunit. May bind a second metal ion at a regulatory site, or after substrate binding.</text>
</comment>
<dbReference type="PROSITE" id="PS50879">
    <property type="entry name" value="RNASE_H_1"/>
    <property type="match status" value="1"/>
</dbReference>
<reference evidence="13 14" key="1">
    <citation type="journal article" date="2014" name="Genome Announc.">
        <title>Draft Genome Sequence of Petroleum Oil-Degrading Marine Bacterium Pseudomonas taeanensis Strain MS-3, Isolated from a Crude Oil-Contaminated Seashore.</title>
        <authorList>
            <person name="Lee S.Y."/>
            <person name="Kim S.H."/>
            <person name="Lee D.G."/>
            <person name="Shin S."/>
            <person name="Yun S.H."/>
            <person name="Choi C.W."/>
            <person name="Chung Y.H."/>
            <person name="Choi J.S."/>
            <person name="Kahng H.Y."/>
            <person name="Kim S.I."/>
        </authorList>
    </citation>
    <scope>NUCLEOTIDE SEQUENCE [LARGE SCALE GENOMIC DNA]</scope>
    <source>
        <strain evidence="13 14">MS-3</strain>
    </source>
</reference>
<feature type="binding site" evidence="11">
    <location>
        <position position="48"/>
    </location>
    <ligand>
        <name>Mg(2+)</name>
        <dbReference type="ChEBI" id="CHEBI:18420"/>
        <label>1</label>
    </ligand>
</feature>
<dbReference type="EMBL" id="AWSQ01000003">
    <property type="protein sequence ID" value="KFX69374.1"/>
    <property type="molecule type" value="Genomic_DNA"/>
</dbReference>
<dbReference type="InterPro" id="IPR012337">
    <property type="entry name" value="RNaseH-like_sf"/>
</dbReference>
<dbReference type="InterPro" id="IPR022892">
    <property type="entry name" value="RNaseHI"/>
</dbReference>
<evidence type="ECO:0000256" key="1">
    <source>
        <dbReference type="ARBA" id="ARBA00000077"/>
    </source>
</evidence>
<gene>
    <name evidence="11 13" type="primary">rnhA</name>
    <name evidence="13" type="ORF">TMS3_0113170</name>
</gene>
<evidence type="ECO:0000256" key="7">
    <source>
        <dbReference type="ARBA" id="ARBA00022723"/>
    </source>
</evidence>
<dbReference type="PANTHER" id="PTHR10642:SF26">
    <property type="entry name" value="RIBONUCLEASE H1"/>
    <property type="match status" value="1"/>
</dbReference>
<comment type="catalytic activity">
    <reaction evidence="1 11">
        <text>Endonucleolytic cleavage to 5'-phosphomonoester.</text>
        <dbReference type="EC" id="3.1.26.4"/>
    </reaction>
</comment>
<evidence type="ECO:0000259" key="12">
    <source>
        <dbReference type="PROSITE" id="PS50879"/>
    </source>
</evidence>
<evidence type="ECO:0000256" key="10">
    <source>
        <dbReference type="ARBA" id="ARBA00022842"/>
    </source>
</evidence>
<evidence type="ECO:0000256" key="9">
    <source>
        <dbReference type="ARBA" id="ARBA00022801"/>
    </source>
</evidence>
<dbReference type="GO" id="GO:0043137">
    <property type="term" value="P:DNA replication, removal of RNA primer"/>
    <property type="evidence" value="ECO:0007669"/>
    <property type="project" value="TreeGrafter"/>
</dbReference>
<evidence type="ECO:0000256" key="2">
    <source>
        <dbReference type="ARBA" id="ARBA00004065"/>
    </source>
</evidence>
<keyword evidence="10 11" id="KW-0460">Magnesium</keyword>
<dbReference type="GO" id="GO:0000287">
    <property type="term" value="F:magnesium ion binding"/>
    <property type="evidence" value="ECO:0007669"/>
    <property type="project" value="UniProtKB-UniRule"/>
</dbReference>
<evidence type="ECO:0000256" key="4">
    <source>
        <dbReference type="ARBA" id="ARBA00011245"/>
    </source>
</evidence>
<dbReference type="STRING" id="1395571.TMS3_0113170"/>
<feature type="binding site" evidence="11">
    <location>
        <position position="134"/>
    </location>
    <ligand>
        <name>Mg(2+)</name>
        <dbReference type="ChEBI" id="CHEBI:18420"/>
        <label>2</label>
    </ligand>
</feature>
<comment type="function">
    <text evidence="2 11">Endonuclease that specifically degrades the RNA of RNA-DNA hybrids.</text>
</comment>
<dbReference type="HAMAP" id="MF_00042">
    <property type="entry name" value="RNase_H"/>
    <property type="match status" value="1"/>
</dbReference>
<keyword evidence="8 11" id="KW-0255">Endonuclease</keyword>
<feature type="binding site" evidence="11">
    <location>
        <position position="70"/>
    </location>
    <ligand>
        <name>Mg(2+)</name>
        <dbReference type="ChEBI" id="CHEBI:18420"/>
        <label>1</label>
    </ligand>
</feature>
<dbReference type="InterPro" id="IPR002156">
    <property type="entry name" value="RNaseH_domain"/>
</dbReference>
<feature type="domain" description="RNase H type-1" evidence="12">
    <location>
        <begin position="1"/>
        <end position="142"/>
    </location>
</feature>
<dbReference type="Pfam" id="PF00075">
    <property type="entry name" value="RNase_H"/>
    <property type="match status" value="1"/>
</dbReference>
<dbReference type="CDD" id="cd09278">
    <property type="entry name" value="RNase_HI_prokaryote_like"/>
    <property type="match status" value="1"/>
</dbReference>
<dbReference type="InterPro" id="IPR050092">
    <property type="entry name" value="RNase_H"/>
</dbReference>
<keyword evidence="14" id="KW-1185">Reference proteome</keyword>
<proteinExistence type="inferred from homology"/>
<keyword evidence="7 11" id="KW-0479">Metal-binding</keyword>
<dbReference type="FunFam" id="3.30.420.10:FF:000089">
    <property type="entry name" value="Ribonuclease H"/>
    <property type="match status" value="1"/>
</dbReference>
<evidence type="ECO:0000256" key="5">
    <source>
        <dbReference type="ARBA" id="ARBA00012180"/>
    </source>
</evidence>
<name>A0A0A1YL58_9PSED</name>
<evidence type="ECO:0000313" key="13">
    <source>
        <dbReference type="EMBL" id="KFX69374.1"/>
    </source>
</evidence>
<dbReference type="GO" id="GO:0003676">
    <property type="term" value="F:nucleic acid binding"/>
    <property type="evidence" value="ECO:0007669"/>
    <property type="project" value="InterPro"/>
</dbReference>
<dbReference type="Gene3D" id="3.30.420.10">
    <property type="entry name" value="Ribonuclease H-like superfamily/Ribonuclease H"/>
    <property type="match status" value="1"/>
</dbReference>
<dbReference type="RefSeq" id="WP_025165680.1">
    <property type="nucleotide sequence ID" value="NZ_AWSQ01000003.1"/>
</dbReference>
<dbReference type="NCBIfam" id="NF001236">
    <property type="entry name" value="PRK00203.1"/>
    <property type="match status" value="1"/>
</dbReference>
<feature type="binding site" evidence="11">
    <location>
        <position position="10"/>
    </location>
    <ligand>
        <name>Mg(2+)</name>
        <dbReference type="ChEBI" id="CHEBI:18420"/>
        <label>1</label>
    </ligand>
</feature>
<dbReference type="EC" id="3.1.26.4" evidence="5 11"/>
<evidence type="ECO:0000256" key="8">
    <source>
        <dbReference type="ARBA" id="ARBA00022759"/>
    </source>
</evidence>
<feature type="binding site" evidence="11">
    <location>
        <position position="10"/>
    </location>
    <ligand>
        <name>Mg(2+)</name>
        <dbReference type="ChEBI" id="CHEBI:18420"/>
        <label>2</label>
    </ligand>
</feature>
<dbReference type="SUPFAM" id="SSF53098">
    <property type="entry name" value="Ribonuclease H-like"/>
    <property type="match status" value="1"/>
</dbReference>
<keyword evidence="9 11" id="KW-0378">Hydrolase</keyword>
<comment type="caution">
    <text evidence="13">The sequence shown here is derived from an EMBL/GenBank/DDBJ whole genome shotgun (WGS) entry which is preliminary data.</text>
</comment>
<keyword evidence="11" id="KW-0963">Cytoplasm</keyword>